<dbReference type="EMBL" id="CASHTH010001039">
    <property type="protein sequence ID" value="CAI8010499.1"/>
    <property type="molecule type" value="Genomic_DNA"/>
</dbReference>
<protein>
    <recommendedName>
        <fullName evidence="4">Secreted protein</fullName>
    </recommendedName>
</protein>
<reference evidence="2" key="1">
    <citation type="submission" date="2023-03" db="EMBL/GenBank/DDBJ databases">
        <authorList>
            <person name="Steffen K."/>
            <person name="Cardenas P."/>
        </authorList>
    </citation>
    <scope>NUCLEOTIDE SEQUENCE</scope>
</reference>
<evidence type="ECO:0000313" key="2">
    <source>
        <dbReference type="EMBL" id="CAI8010499.1"/>
    </source>
</evidence>
<keyword evidence="1" id="KW-0732">Signal</keyword>
<evidence type="ECO:0000313" key="3">
    <source>
        <dbReference type="Proteomes" id="UP001174909"/>
    </source>
</evidence>
<feature type="signal peptide" evidence="1">
    <location>
        <begin position="1"/>
        <end position="25"/>
    </location>
</feature>
<comment type="caution">
    <text evidence="2">The sequence shown here is derived from an EMBL/GenBank/DDBJ whole genome shotgun (WGS) entry which is preliminary data.</text>
</comment>
<gene>
    <name evidence="2" type="ORF">GBAR_LOCUS6930</name>
</gene>
<name>A0AA35RFF4_GEOBA</name>
<dbReference type="AlphaFoldDB" id="A0AA35RFF4"/>
<sequence length="115" mass="12907">MSGAILLVVLATTTVLLWLASPVNCGRPRIHHSQYVYQYEENDQICVYGSFKISFDIFFDNAETDSQPPHKRLYLPDRHGVSVNGSCSQSEPELLLLWQNNSLRMTFGGGKESGN</sequence>
<evidence type="ECO:0008006" key="4">
    <source>
        <dbReference type="Google" id="ProtNLM"/>
    </source>
</evidence>
<organism evidence="2 3">
    <name type="scientific">Geodia barretti</name>
    <name type="common">Barrett's horny sponge</name>
    <dbReference type="NCBI Taxonomy" id="519541"/>
    <lineage>
        <taxon>Eukaryota</taxon>
        <taxon>Metazoa</taxon>
        <taxon>Porifera</taxon>
        <taxon>Demospongiae</taxon>
        <taxon>Heteroscleromorpha</taxon>
        <taxon>Tetractinellida</taxon>
        <taxon>Astrophorina</taxon>
        <taxon>Geodiidae</taxon>
        <taxon>Geodia</taxon>
    </lineage>
</organism>
<dbReference type="Proteomes" id="UP001174909">
    <property type="component" value="Unassembled WGS sequence"/>
</dbReference>
<accession>A0AA35RFF4</accession>
<feature type="chain" id="PRO_5041257418" description="Secreted protein" evidence="1">
    <location>
        <begin position="26"/>
        <end position="115"/>
    </location>
</feature>
<keyword evidence="3" id="KW-1185">Reference proteome</keyword>
<dbReference type="Gene3D" id="2.40.160.110">
    <property type="match status" value="1"/>
</dbReference>
<evidence type="ECO:0000256" key="1">
    <source>
        <dbReference type="SAM" id="SignalP"/>
    </source>
</evidence>
<proteinExistence type="predicted"/>